<comment type="caution">
    <text evidence="2">The sequence shown here is derived from an EMBL/GenBank/DDBJ whole genome shotgun (WGS) entry which is preliminary data.</text>
</comment>
<name>A0A812B558_ACAPH</name>
<dbReference type="InterPro" id="IPR036259">
    <property type="entry name" value="MFS_trans_sf"/>
</dbReference>
<keyword evidence="1" id="KW-1133">Transmembrane helix</keyword>
<organism evidence="2 3">
    <name type="scientific">Acanthosepion pharaonis</name>
    <name type="common">Pharaoh cuttlefish</name>
    <name type="synonym">Sepia pharaonis</name>
    <dbReference type="NCBI Taxonomy" id="158019"/>
    <lineage>
        <taxon>Eukaryota</taxon>
        <taxon>Metazoa</taxon>
        <taxon>Spiralia</taxon>
        <taxon>Lophotrochozoa</taxon>
        <taxon>Mollusca</taxon>
        <taxon>Cephalopoda</taxon>
        <taxon>Coleoidea</taxon>
        <taxon>Decapodiformes</taxon>
        <taxon>Sepiida</taxon>
        <taxon>Sepiina</taxon>
        <taxon>Sepiidae</taxon>
        <taxon>Acanthosepion</taxon>
    </lineage>
</organism>
<protein>
    <submittedName>
        <fullName evidence="2">Uncharacterized protein</fullName>
    </submittedName>
</protein>
<keyword evidence="1" id="KW-0812">Transmembrane</keyword>
<feature type="transmembrane region" description="Helical" evidence="1">
    <location>
        <begin position="121"/>
        <end position="141"/>
    </location>
</feature>
<feature type="transmembrane region" description="Helical" evidence="1">
    <location>
        <begin position="147"/>
        <end position="169"/>
    </location>
</feature>
<feature type="transmembrane region" description="Helical" evidence="1">
    <location>
        <begin position="94"/>
        <end position="114"/>
    </location>
</feature>
<sequence length="204" mass="22405">MLASIDLQMIPLTLFLLLSHKHKMKKLAKIDARTKKASSEPIPLTAAFDVSLFKNPIYVTYLCAVAFTLTGCNAMYSFLPTFFHKKGLSLKDAAMLYSLFCIISFVPRASIGFLQRWIKIPFIYIFIALSLLSASLCILIIQAESYFALLSFTIVLSLCMGGPSGLYSIGTLEIVGIEKYSFATSVIETSYGVGTAVFGYLAGE</sequence>
<dbReference type="InterPro" id="IPR050327">
    <property type="entry name" value="Proton-linked_MCT"/>
</dbReference>
<dbReference type="GO" id="GO:0008028">
    <property type="term" value="F:monocarboxylic acid transmembrane transporter activity"/>
    <property type="evidence" value="ECO:0007669"/>
    <property type="project" value="TreeGrafter"/>
</dbReference>
<keyword evidence="3" id="KW-1185">Reference proteome</keyword>
<proteinExistence type="predicted"/>
<reference evidence="2" key="1">
    <citation type="submission" date="2021-01" db="EMBL/GenBank/DDBJ databases">
        <authorList>
            <person name="Li R."/>
            <person name="Bekaert M."/>
        </authorList>
    </citation>
    <scope>NUCLEOTIDE SEQUENCE</scope>
    <source>
        <strain evidence="2">Farmed</strain>
    </source>
</reference>
<dbReference type="Gene3D" id="1.20.1250.20">
    <property type="entry name" value="MFS general substrate transporter like domains"/>
    <property type="match status" value="1"/>
</dbReference>
<dbReference type="PANTHER" id="PTHR11360">
    <property type="entry name" value="MONOCARBOXYLATE TRANSPORTER"/>
    <property type="match status" value="1"/>
</dbReference>
<keyword evidence="1" id="KW-0472">Membrane</keyword>
<dbReference type="Pfam" id="PF07690">
    <property type="entry name" value="MFS_1"/>
    <property type="match status" value="1"/>
</dbReference>
<gene>
    <name evidence="2" type="ORF">SPHA_11619</name>
</gene>
<feature type="transmembrane region" description="Helical" evidence="1">
    <location>
        <begin position="58"/>
        <end position="79"/>
    </location>
</feature>
<evidence type="ECO:0000313" key="2">
    <source>
        <dbReference type="EMBL" id="CAE1171518.1"/>
    </source>
</evidence>
<dbReference type="AlphaFoldDB" id="A0A812B558"/>
<dbReference type="EMBL" id="CAHIKZ030000383">
    <property type="protein sequence ID" value="CAE1171518.1"/>
    <property type="molecule type" value="Genomic_DNA"/>
</dbReference>
<dbReference type="PANTHER" id="PTHR11360:SF284">
    <property type="entry name" value="EG:103B4.3 PROTEIN-RELATED"/>
    <property type="match status" value="1"/>
</dbReference>
<dbReference type="Proteomes" id="UP000597762">
    <property type="component" value="Unassembled WGS sequence"/>
</dbReference>
<dbReference type="InterPro" id="IPR011701">
    <property type="entry name" value="MFS"/>
</dbReference>
<evidence type="ECO:0000313" key="3">
    <source>
        <dbReference type="Proteomes" id="UP000597762"/>
    </source>
</evidence>
<evidence type="ECO:0000256" key="1">
    <source>
        <dbReference type="SAM" id="Phobius"/>
    </source>
</evidence>
<dbReference type="OrthoDB" id="6099974at2759"/>
<accession>A0A812B558</accession>
<dbReference type="SUPFAM" id="SSF103473">
    <property type="entry name" value="MFS general substrate transporter"/>
    <property type="match status" value="1"/>
</dbReference>